<proteinExistence type="predicted"/>
<evidence type="ECO:0000313" key="3">
    <source>
        <dbReference type="EMBL" id="KAJ7750100.1"/>
    </source>
</evidence>
<dbReference type="EMBL" id="JARJLG010000083">
    <property type="protein sequence ID" value="KAJ7750100.1"/>
    <property type="molecule type" value="Genomic_DNA"/>
</dbReference>
<keyword evidence="2" id="KW-0812">Transmembrane</keyword>
<evidence type="ECO:0000256" key="1">
    <source>
        <dbReference type="SAM" id="MobiDB-lite"/>
    </source>
</evidence>
<keyword evidence="2" id="KW-1133">Transmembrane helix</keyword>
<keyword evidence="4" id="KW-1185">Reference proteome</keyword>
<name>A0AAD7ITC4_9AGAR</name>
<dbReference type="AlphaFoldDB" id="A0AAD7ITC4"/>
<feature type="region of interest" description="Disordered" evidence="1">
    <location>
        <begin position="1"/>
        <end position="44"/>
    </location>
</feature>
<keyword evidence="2" id="KW-0472">Membrane</keyword>
<evidence type="ECO:0000313" key="4">
    <source>
        <dbReference type="Proteomes" id="UP001215280"/>
    </source>
</evidence>
<accession>A0AAD7ITC4</accession>
<protein>
    <submittedName>
        <fullName evidence="3">Uncharacterized protein</fullName>
    </submittedName>
</protein>
<dbReference type="Proteomes" id="UP001215280">
    <property type="component" value="Unassembled WGS sequence"/>
</dbReference>
<comment type="caution">
    <text evidence="3">The sequence shown here is derived from an EMBL/GenBank/DDBJ whole genome shotgun (WGS) entry which is preliminary data.</text>
</comment>
<feature type="compositionally biased region" description="Polar residues" evidence="1">
    <location>
        <begin position="1"/>
        <end position="15"/>
    </location>
</feature>
<evidence type="ECO:0000256" key="2">
    <source>
        <dbReference type="SAM" id="Phobius"/>
    </source>
</evidence>
<sequence length="480" mass="50980">MIITDDTPQSPTSPDKASASTPLLSGASGSGAPPPAYVPRETGPTPIGTVYQPVYGQRRESAARRFCLAFLIAFGIWILASALLGSIVDRTAFEHGTYPTYPGVSTETCVSTWRTGVGGTQGSFPYSAGITLDVPLPDETLLFLSQGSLSAGNLRITTSSEISGIARVHITVHYYRENVRDSAKICSIDRKSGERGVGIFTPMWSSPSATDRLYFDVVLTLPRGNPLYINRLATDVNNFSHDLDALKDIVNFGEISLKGTNGQIFTGSLGAAVATLTTTNAPVKADYLATQSTTVRTSNDAISGNYYAVDLVDLRTSNGPVNVFVDLDSSDSKATKKVTMRTSNDVLASTINLGTPSGSGGKFHVDAETSNGLLATTIASSPLDAVLYVQAKTSNSPASLTLPPTYEGDFDVRSSNSAPPALKRLNPLEKDPASKGRTRAVGTNVMTKRTMSGTVYWTKANRHRGTVKLETSNAPVTLYV</sequence>
<reference evidence="3" key="1">
    <citation type="submission" date="2023-03" db="EMBL/GenBank/DDBJ databases">
        <title>Massive genome expansion in bonnet fungi (Mycena s.s.) driven by repeated elements and novel gene families across ecological guilds.</title>
        <authorList>
            <consortium name="Lawrence Berkeley National Laboratory"/>
            <person name="Harder C.B."/>
            <person name="Miyauchi S."/>
            <person name="Viragh M."/>
            <person name="Kuo A."/>
            <person name="Thoen E."/>
            <person name="Andreopoulos B."/>
            <person name="Lu D."/>
            <person name="Skrede I."/>
            <person name="Drula E."/>
            <person name="Henrissat B."/>
            <person name="Morin E."/>
            <person name="Kohler A."/>
            <person name="Barry K."/>
            <person name="LaButti K."/>
            <person name="Morin E."/>
            <person name="Salamov A."/>
            <person name="Lipzen A."/>
            <person name="Mereny Z."/>
            <person name="Hegedus B."/>
            <person name="Baldrian P."/>
            <person name="Stursova M."/>
            <person name="Weitz H."/>
            <person name="Taylor A."/>
            <person name="Grigoriev I.V."/>
            <person name="Nagy L.G."/>
            <person name="Martin F."/>
            <person name="Kauserud H."/>
        </authorList>
    </citation>
    <scope>NUCLEOTIDE SEQUENCE</scope>
    <source>
        <strain evidence="3">CBHHK188m</strain>
    </source>
</reference>
<organism evidence="3 4">
    <name type="scientific">Mycena maculata</name>
    <dbReference type="NCBI Taxonomy" id="230809"/>
    <lineage>
        <taxon>Eukaryota</taxon>
        <taxon>Fungi</taxon>
        <taxon>Dikarya</taxon>
        <taxon>Basidiomycota</taxon>
        <taxon>Agaricomycotina</taxon>
        <taxon>Agaricomycetes</taxon>
        <taxon>Agaricomycetidae</taxon>
        <taxon>Agaricales</taxon>
        <taxon>Marasmiineae</taxon>
        <taxon>Mycenaceae</taxon>
        <taxon>Mycena</taxon>
    </lineage>
</organism>
<gene>
    <name evidence="3" type="ORF">DFH07DRAFT_550660</name>
</gene>
<feature type="transmembrane region" description="Helical" evidence="2">
    <location>
        <begin position="66"/>
        <end position="88"/>
    </location>
</feature>
<feature type="compositionally biased region" description="Low complexity" evidence="1">
    <location>
        <begin position="17"/>
        <end position="31"/>
    </location>
</feature>
<feature type="region of interest" description="Disordered" evidence="1">
    <location>
        <begin position="413"/>
        <end position="437"/>
    </location>
</feature>